<evidence type="ECO:0000259" key="1">
    <source>
        <dbReference type="Pfam" id="PF10105"/>
    </source>
</evidence>
<dbReference type="Pfam" id="PF10105">
    <property type="entry name" value="DUF2344"/>
    <property type="match status" value="1"/>
</dbReference>
<dbReference type="Proteomes" id="UP000824159">
    <property type="component" value="Unassembled WGS sequence"/>
</dbReference>
<dbReference type="NCBIfam" id="TIGR03936">
    <property type="entry name" value="sam_1_link_chp"/>
    <property type="match status" value="1"/>
</dbReference>
<name>A0A9D1KVV9_9FIRM</name>
<protein>
    <submittedName>
        <fullName evidence="2">DUF2344 domain-containing protein</fullName>
    </submittedName>
</protein>
<sequence length="238" mass="27059">MSKYIVEFSKTGAMCYISHLDMMRLFNRLFKRADIRLAYSKGFNPHPKMGFAQPLSLGYRGSHELIEFETIEDHVPDKIKTSLTALMPEGIEITDCRRADDLVKTLAALTEAAEYKVCIPLENKIDMSDAEIGKTYMGQKTIAAMKRKKKKKELEEIDIKPMIRSIDFTQLENRASDERSVTDESISELIVRMTIDSGSVSNLSPELVIDSIKRKFGIDTDRSAINVTREKIYTSFDA</sequence>
<comment type="caution">
    <text evidence="2">The sequence shown here is derived from an EMBL/GenBank/DDBJ whole genome shotgun (WGS) entry which is preliminary data.</text>
</comment>
<gene>
    <name evidence="2" type="ORF">IAD12_04600</name>
</gene>
<reference evidence="2" key="1">
    <citation type="submission" date="2020-10" db="EMBL/GenBank/DDBJ databases">
        <authorList>
            <person name="Gilroy R."/>
        </authorList>
    </citation>
    <scope>NUCLEOTIDE SEQUENCE</scope>
    <source>
        <strain evidence="2">CHK176-22527</strain>
    </source>
</reference>
<evidence type="ECO:0000313" key="3">
    <source>
        <dbReference type="Proteomes" id="UP000824159"/>
    </source>
</evidence>
<dbReference type="InterPro" id="IPR018768">
    <property type="entry name" value="DUF2344"/>
</dbReference>
<evidence type="ECO:0000313" key="2">
    <source>
        <dbReference type="EMBL" id="HIT99515.1"/>
    </source>
</evidence>
<accession>A0A9D1KVV9</accession>
<dbReference type="EMBL" id="DVLX01000053">
    <property type="protein sequence ID" value="HIT99515.1"/>
    <property type="molecule type" value="Genomic_DNA"/>
</dbReference>
<dbReference type="AlphaFoldDB" id="A0A9D1KVV9"/>
<organism evidence="2 3">
    <name type="scientific">Candidatus Allocopromorpha excrementavium</name>
    <dbReference type="NCBI Taxonomy" id="2840741"/>
    <lineage>
        <taxon>Bacteria</taxon>
        <taxon>Bacillati</taxon>
        <taxon>Bacillota</taxon>
        <taxon>Clostridia</taxon>
        <taxon>Eubacteriales</taxon>
        <taxon>Eubacteriaceae</taxon>
        <taxon>Eubacteriaceae incertae sedis</taxon>
        <taxon>Candidatus Allocopromorpha</taxon>
    </lineage>
</organism>
<feature type="domain" description="DUF2344" evidence="1">
    <location>
        <begin position="3"/>
        <end position="205"/>
    </location>
</feature>
<reference evidence="2" key="2">
    <citation type="journal article" date="2021" name="PeerJ">
        <title>Extensive microbial diversity within the chicken gut microbiome revealed by metagenomics and culture.</title>
        <authorList>
            <person name="Gilroy R."/>
            <person name="Ravi A."/>
            <person name="Getino M."/>
            <person name="Pursley I."/>
            <person name="Horton D.L."/>
            <person name="Alikhan N.F."/>
            <person name="Baker D."/>
            <person name="Gharbi K."/>
            <person name="Hall N."/>
            <person name="Watson M."/>
            <person name="Adriaenssens E.M."/>
            <person name="Foster-Nyarko E."/>
            <person name="Jarju S."/>
            <person name="Secka A."/>
            <person name="Antonio M."/>
            <person name="Oren A."/>
            <person name="Chaudhuri R.R."/>
            <person name="La Ragione R."/>
            <person name="Hildebrand F."/>
            <person name="Pallen M.J."/>
        </authorList>
    </citation>
    <scope>NUCLEOTIDE SEQUENCE</scope>
    <source>
        <strain evidence="2">CHK176-22527</strain>
    </source>
</reference>
<proteinExistence type="predicted"/>